<protein>
    <submittedName>
        <fullName evidence="4">Carboxylesterase</fullName>
    </submittedName>
</protein>
<dbReference type="InterPro" id="IPR050565">
    <property type="entry name" value="LYPA1-2/EST-like"/>
</dbReference>
<evidence type="ECO:0000256" key="1">
    <source>
        <dbReference type="ARBA" id="ARBA00006499"/>
    </source>
</evidence>
<dbReference type="Proteomes" id="UP000243900">
    <property type="component" value="Unassembled WGS sequence"/>
</dbReference>
<dbReference type="InterPro" id="IPR029058">
    <property type="entry name" value="AB_hydrolase_fold"/>
</dbReference>
<dbReference type="PANTHER" id="PTHR10655">
    <property type="entry name" value="LYSOPHOSPHOLIPASE-RELATED"/>
    <property type="match status" value="1"/>
</dbReference>
<accession>A0A2P6AS59</accession>
<evidence type="ECO:0000259" key="3">
    <source>
        <dbReference type="Pfam" id="PF02230"/>
    </source>
</evidence>
<evidence type="ECO:0000313" key="5">
    <source>
        <dbReference type="Proteomes" id="UP000243900"/>
    </source>
</evidence>
<comment type="caution">
    <text evidence="4">The sequence shown here is derived from an EMBL/GenBank/DDBJ whole genome shotgun (WGS) entry which is preliminary data.</text>
</comment>
<proteinExistence type="inferred from homology"/>
<reference evidence="5" key="1">
    <citation type="submission" date="2018-02" db="EMBL/GenBank/DDBJ databases">
        <title>Genome sequencing of Solimonas sp. HR-BB.</title>
        <authorList>
            <person name="Lee Y."/>
            <person name="Jeon C.O."/>
        </authorList>
    </citation>
    <scope>NUCLEOTIDE SEQUENCE [LARGE SCALE GENOMIC DNA]</scope>
    <source>
        <strain evidence="5">HR-E</strain>
    </source>
</reference>
<dbReference type="EMBL" id="PTQZ01000128">
    <property type="protein sequence ID" value="PQA41715.1"/>
    <property type="molecule type" value="Genomic_DNA"/>
</dbReference>
<sequence>MTQTLPLIERETAPAPTLTVIWLHGLGADGNDFVPIIPELKLPADAAVRFIFPTAPQIPVTINGGYVMPAWYDILSLDGASRQVDDAGIRATREAIRALIAREQARGTPAERIVLAGFSQGGAMAYTIGLTHPERLAGIIALSCYLPAPDLLRDELSETNRTLPVFAAHGRFDDIVPVALGEQARDSVAALGADLTWHDYGMPHSVCLEEIEAIGEWLTARL</sequence>
<evidence type="ECO:0000256" key="2">
    <source>
        <dbReference type="ARBA" id="ARBA00022801"/>
    </source>
</evidence>
<comment type="similarity">
    <text evidence="1">Belongs to the AB hydrolase superfamily. AB hydrolase 2 family.</text>
</comment>
<dbReference type="OrthoDB" id="9801763at2"/>
<dbReference type="Gene3D" id="3.40.50.1820">
    <property type="entry name" value="alpha/beta hydrolase"/>
    <property type="match status" value="1"/>
</dbReference>
<evidence type="ECO:0000313" key="4">
    <source>
        <dbReference type="EMBL" id="PQA41715.1"/>
    </source>
</evidence>
<name>A0A2P6AS59_9GAMM</name>
<dbReference type="RefSeq" id="WP_105192414.1">
    <property type="nucleotide sequence ID" value="NZ_PTQZ01000128.1"/>
</dbReference>
<keyword evidence="2" id="KW-0378">Hydrolase</keyword>
<dbReference type="InterPro" id="IPR003140">
    <property type="entry name" value="PLipase/COase/thioEstase"/>
</dbReference>
<organism evidence="4 5">
    <name type="scientific">Amnimonas aquatica</name>
    <dbReference type="NCBI Taxonomy" id="2094561"/>
    <lineage>
        <taxon>Bacteria</taxon>
        <taxon>Pseudomonadati</taxon>
        <taxon>Pseudomonadota</taxon>
        <taxon>Gammaproteobacteria</taxon>
        <taxon>Moraxellales</taxon>
        <taxon>Moraxellaceae</taxon>
        <taxon>Amnimonas</taxon>
    </lineage>
</organism>
<feature type="domain" description="Phospholipase/carboxylesterase/thioesterase" evidence="3">
    <location>
        <begin position="16"/>
        <end position="219"/>
    </location>
</feature>
<keyword evidence="5" id="KW-1185">Reference proteome</keyword>
<dbReference type="GO" id="GO:0016787">
    <property type="term" value="F:hydrolase activity"/>
    <property type="evidence" value="ECO:0007669"/>
    <property type="project" value="UniProtKB-KW"/>
</dbReference>
<dbReference type="PANTHER" id="PTHR10655:SF17">
    <property type="entry name" value="LYSOPHOSPHOLIPASE-LIKE PROTEIN 1"/>
    <property type="match status" value="1"/>
</dbReference>
<dbReference type="Pfam" id="PF02230">
    <property type="entry name" value="Abhydrolase_2"/>
    <property type="match status" value="1"/>
</dbReference>
<gene>
    <name evidence="4" type="ORF">C5O18_06155</name>
</gene>
<dbReference type="SUPFAM" id="SSF53474">
    <property type="entry name" value="alpha/beta-Hydrolases"/>
    <property type="match status" value="1"/>
</dbReference>
<dbReference type="AlphaFoldDB" id="A0A2P6AS59"/>